<keyword evidence="1" id="KW-0812">Transmembrane</keyword>
<evidence type="ECO:0008006" key="4">
    <source>
        <dbReference type="Google" id="ProtNLM"/>
    </source>
</evidence>
<organism evidence="2 3">
    <name type="scientific">Polarella glacialis</name>
    <name type="common">Dinoflagellate</name>
    <dbReference type="NCBI Taxonomy" id="89957"/>
    <lineage>
        <taxon>Eukaryota</taxon>
        <taxon>Sar</taxon>
        <taxon>Alveolata</taxon>
        <taxon>Dinophyceae</taxon>
        <taxon>Suessiales</taxon>
        <taxon>Suessiaceae</taxon>
        <taxon>Polarella</taxon>
    </lineage>
</organism>
<keyword evidence="1" id="KW-0472">Membrane</keyword>
<gene>
    <name evidence="2" type="ORF">PGLA1383_LOCUS24394</name>
</gene>
<keyword evidence="3" id="KW-1185">Reference proteome</keyword>
<protein>
    <recommendedName>
        <fullName evidence="4">Ion transport domain-containing protein</fullName>
    </recommendedName>
</protein>
<name>A0A813EXF3_POLGL</name>
<proteinExistence type="predicted"/>
<sequence>MRVLTVFRGFSYFGSKAFAIEHALAAAQVFVFILVIIFLGFISAYVALTISDPEKSVLESTYLMYRLGFIGETDCSLWNSSSSPKSQDNKFIVRVMLMVIGLAMTITMMNIFIGVLSQSYAEAIKASRYAFQRERAHMLLVCCARQTAIDRLKACLCACLSCACCRASSRASISSGDAKPLKPQRYLWFAVREQPEQQAGEDIRGLTAAAVDAIRHELAALRSSSSPILPEQPEVMRLRRDDSSISIFNLRSEHSAPEIALEAPCRVSKMSPNAEAKPVWKQASNRISAFTSVLVGLRQPKHHAIMPEVQDS</sequence>
<feature type="transmembrane region" description="Helical" evidence="1">
    <location>
        <begin position="29"/>
        <end position="48"/>
    </location>
</feature>
<dbReference type="AlphaFoldDB" id="A0A813EXF3"/>
<accession>A0A813EXF3</accession>
<dbReference type="OrthoDB" id="432721at2759"/>
<dbReference type="Proteomes" id="UP000654075">
    <property type="component" value="Unassembled WGS sequence"/>
</dbReference>
<dbReference type="EMBL" id="CAJNNV010019195">
    <property type="protein sequence ID" value="CAE8606411.1"/>
    <property type="molecule type" value="Genomic_DNA"/>
</dbReference>
<evidence type="ECO:0000313" key="2">
    <source>
        <dbReference type="EMBL" id="CAE8606411.1"/>
    </source>
</evidence>
<keyword evidence="1" id="KW-1133">Transmembrane helix</keyword>
<evidence type="ECO:0000256" key="1">
    <source>
        <dbReference type="SAM" id="Phobius"/>
    </source>
</evidence>
<feature type="transmembrane region" description="Helical" evidence="1">
    <location>
        <begin position="91"/>
        <end position="116"/>
    </location>
</feature>
<reference evidence="2" key="1">
    <citation type="submission" date="2021-02" db="EMBL/GenBank/DDBJ databases">
        <authorList>
            <person name="Dougan E. K."/>
            <person name="Rhodes N."/>
            <person name="Thang M."/>
            <person name="Chan C."/>
        </authorList>
    </citation>
    <scope>NUCLEOTIDE SEQUENCE</scope>
</reference>
<evidence type="ECO:0000313" key="3">
    <source>
        <dbReference type="Proteomes" id="UP000654075"/>
    </source>
</evidence>
<comment type="caution">
    <text evidence="2">The sequence shown here is derived from an EMBL/GenBank/DDBJ whole genome shotgun (WGS) entry which is preliminary data.</text>
</comment>